<dbReference type="PANTHER" id="PTHR19136:SF81">
    <property type="entry name" value="MOLYBDENUM COFACTOR GUANYLYLTRANSFERASE"/>
    <property type="match status" value="1"/>
</dbReference>
<comment type="similarity">
    <text evidence="8">Belongs to the MobA family.</text>
</comment>
<feature type="binding site" evidence="8">
    <location>
        <position position="100"/>
    </location>
    <ligand>
        <name>GTP</name>
        <dbReference type="ChEBI" id="CHEBI:37565"/>
    </ligand>
</feature>
<comment type="cofactor">
    <cofactor evidence="8">
        <name>Mg(2+)</name>
        <dbReference type="ChEBI" id="CHEBI:18420"/>
    </cofactor>
</comment>
<feature type="binding site" evidence="8">
    <location>
        <begin position="10"/>
        <end position="12"/>
    </location>
    <ligand>
        <name>GTP</name>
        <dbReference type="ChEBI" id="CHEBI:37565"/>
    </ligand>
</feature>
<evidence type="ECO:0000256" key="8">
    <source>
        <dbReference type="HAMAP-Rule" id="MF_00316"/>
    </source>
</evidence>
<keyword evidence="5 8" id="KW-0460">Magnesium</keyword>
<feature type="binding site" evidence="8">
    <location>
        <position position="22"/>
    </location>
    <ligand>
        <name>GTP</name>
        <dbReference type="ChEBI" id="CHEBI:37565"/>
    </ligand>
</feature>
<dbReference type="GO" id="GO:0005525">
    <property type="term" value="F:GTP binding"/>
    <property type="evidence" value="ECO:0007669"/>
    <property type="project" value="UniProtKB-UniRule"/>
</dbReference>
<dbReference type="HAMAP" id="MF_00316">
    <property type="entry name" value="MobA"/>
    <property type="match status" value="1"/>
</dbReference>
<dbReference type="GO" id="GO:0061603">
    <property type="term" value="F:molybdenum cofactor guanylyltransferase activity"/>
    <property type="evidence" value="ECO:0007669"/>
    <property type="project" value="UniProtKB-EC"/>
</dbReference>
<proteinExistence type="inferred from homology"/>
<dbReference type="Gene3D" id="3.90.550.10">
    <property type="entry name" value="Spore Coat Polysaccharide Biosynthesis Protein SpsA, Chain A"/>
    <property type="match status" value="1"/>
</dbReference>
<feature type="domain" description="MobA-like NTP transferase" evidence="9">
    <location>
        <begin position="7"/>
        <end position="154"/>
    </location>
</feature>
<evidence type="ECO:0000313" key="10">
    <source>
        <dbReference type="EMBL" id="RSU10665.1"/>
    </source>
</evidence>
<keyword evidence="2 8" id="KW-0808">Transferase</keyword>
<dbReference type="GO" id="GO:0046872">
    <property type="term" value="F:metal ion binding"/>
    <property type="evidence" value="ECO:0007669"/>
    <property type="project" value="UniProtKB-KW"/>
</dbReference>
<dbReference type="GO" id="GO:1902758">
    <property type="term" value="P:bis(molybdopterin guanine dinucleotide)molybdenum biosynthetic process"/>
    <property type="evidence" value="ECO:0007669"/>
    <property type="project" value="TreeGrafter"/>
</dbReference>
<dbReference type="EMBL" id="NGKC01000011">
    <property type="protein sequence ID" value="RSU10665.1"/>
    <property type="molecule type" value="Genomic_DNA"/>
</dbReference>
<comment type="function">
    <text evidence="8">Transfers a GMP moiety from GTP to Mo-molybdopterin (Mo-MPT) cofactor (Moco or molybdenum cofactor) to form Mo-molybdopterin guanine dinucleotide (Mo-MGD) cofactor.</text>
</comment>
<dbReference type="EC" id="2.7.7.77" evidence="8"/>
<evidence type="ECO:0000256" key="6">
    <source>
        <dbReference type="ARBA" id="ARBA00023134"/>
    </source>
</evidence>
<name>A0A430ARI3_9ENTE</name>
<comment type="subcellular location">
    <subcellularLocation>
        <location evidence="8">Cytoplasm</location>
    </subcellularLocation>
</comment>
<keyword evidence="4 8" id="KW-0547">Nucleotide-binding</keyword>
<dbReference type="InterPro" id="IPR029044">
    <property type="entry name" value="Nucleotide-diphossugar_trans"/>
</dbReference>
<accession>A0A430ARI3</accession>
<dbReference type="RefSeq" id="WP_281273696.1">
    <property type="nucleotide sequence ID" value="NZ_NGKC01000011.1"/>
</dbReference>
<evidence type="ECO:0000313" key="11">
    <source>
        <dbReference type="Proteomes" id="UP000286773"/>
    </source>
</evidence>
<dbReference type="SUPFAM" id="SSF53448">
    <property type="entry name" value="Nucleotide-diphospho-sugar transferases"/>
    <property type="match status" value="1"/>
</dbReference>
<dbReference type="InterPro" id="IPR013482">
    <property type="entry name" value="Molybde_CF_guanTrfase"/>
</dbReference>
<feature type="binding site" evidence="8">
    <location>
        <position position="100"/>
    </location>
    <ligand>
        <name>Mg(2+)</name>
        <dbReference type="ChEBI" id="CHEBI:18420"/>
    </ligand>
</feature>
<keyword evidence="3 8" id="KW-0479">Metal-binding</keyword>
<dbReference type="AlphaFoldDB" id="A0A430ARI3"/>
<dbReference type="GO" id="GO:0005737">
    <property type="term" value="C:cytoplasm"/>
    <property type="evidence" value="ECO:0007669"/>
    <property type="project" value="UniProtKB-SubCell"/>
</dbReference>
<evidence type="ECO:0000256" key="3">
    <source>
        <dbReference type="ARBA" id="ARBA00022723"/>
    </source>
</evidence>
<comment type="domain">
    <text evidence="8">The N-terminal domain determines nucleotide recognition and specific binding, while the C-terminal domain determines the specific binding to the target protein.</text>
</comment>
<dbReference type="PANTHER" id="PTHR19136">
    <property type="entry name" value="MOLYBDENUM COFACTOR GUANYLYLTRANSFERASE"/>
    <property type="match status" value="1"/>
</dbReference>
<comment type="catalytic activity">
    <reaction evidence="8">
        <text>Mo-molybdopterin + GTP + H(+) = Mo-molybdopterin guanine dinucleotide + diphosphate</text>
        <dbReference type="Rhea" id="RHEA:34243"/>
        <dbReference type="ChEBI" id="CHEBI:15378"/>
        <dbReference type="ChEBI" id="CHEBI:33019"/>
        <dbReference type="ChEBI" id="CHEBI:37565"/>
        <dbReference type="ChEBI" id="CHEBI:71302"/>
        <dbReference type="ChEBI" id="CHEBI:71310"/>
        <dbReference type="EC" id="2.7.7.77"/>
    </reaction>
</comment>
<evidence type="ECO:0000256" key="5">
    <source>
        <dbReference type="ARBA" id="ARBA00022842"/>
    </source>
</evidence>
<evidence type="ECO:0000256" key="4">
    <source>
        <dbReference type="ARBA" id="ARBA00022741"/>
    </source>
</evidence>
<dbReference type="Pfam" id="PF12804">
    <property type="entry name" value="NTP_transf_3"/>
    <property type="match status" value="1"/>
</dbReference>
<protein>
    <recommendedName>
        <fullName evidence="8">Probable molybdenum cofactor guanylyltransferase</fullName>
        <shortName evidence="8">MoCo guanylyltransferase</shortName>
        <ecNumber evidence="8">2.7.7.77</ecNumber>
    </recommendedName>
    <alternativeName>
        <fullName evidence="8">GTP:molybdopterin guanylyltransferase</fullName>
    </alternativeName>
    <alternativeName>
        <fullName evidence="8">Mo-MPT guanylyltransferase</fullName>
    </alternativeName>
    <alternativeName>
        <fullName evidence="8">Molybdopterin guanylyltransferase</fullName>
    </alternativeName>
    <alternativeName>
        <fullName evidence="8">Molybdopterin-guanine dinucleotide synthase</fullName>
        <shortName evidence="8">MGD synthase</shortName>
    </alternativeName>
</protein>
<keyword evidence="1 8" id="KW-0963">Cytoplasm</keyword>
<sequence>MWGDCTGVILCGGKSSRMGFDKTFMTIGSHYLILETYQHLQQLFSTVVLLSDSTAKFNDKPEFKALTIWEDHYPGTGPLGAITTALEMAETPYVFIVACDMPNISIPAIQQLYDQRGTHQVILYEQGHRLETLFAIYHVSCRRVFSRSVNENRLRIRDCFQYLSLSTIPLSGENTELSFPNLNTPAEYNLWESR</sequence>
<organism evidence="10 11">
    <name type="scientific">Vagococcus acidifermentans</name>
    <dbReference type="NCBI Taxonomy" id="564710"/>
    <lineage>
        <taxon>Bacteria</taxon>
        <taxon>Bacillati</taxon>
        <taxon>Bacillota</taxon>
        <taxon>Bacilli</taxon>
        <taxon>Lactobacillales</taxon>
        <taxon>Enterococcaceae</taxon>
        <taxon>Vagococcus</taxon>
    </lineage>
</organism>
<dbReference type="InterPro" id="IPR025877">
    <property type="entry name" value="MobA-like_NTP_Trfase"/>
</dbReference>
<comment type="caution">
    <text evidence="10">The sequence shown here is derived from an EMBL/GenBank/DDBJ whole genome shotgun (WGS) entry which is preliminary data.</text>
</comment>
<feature type="binding site" evidence="8">
    <location>
        <position position="71"/>
    </location>
    <ligand>
        <name>GTP</name>
        <dbReference type="ChEBI" id="CHEBI:37565"/>
    </ligand>
</feature>
<evidence type="ECO:0000256" key="2">
    <source>
        <dbReference type="ARBA" id="ARBA00022679"/>
    </source>
</evidence>
<keyword evidence="6 8" id="KW-0342">GTP-binding</keyword>
<comment type="caution">
    <text evidence="8">Lacks conserved residue(s) required for the propagation of feature annotation.</text>
</comment>
<keyword evidence="7 8" id="KW-0501">Molybdenum cofactor biosynthesis</keyword>
<evidence type="ECO:0000256" key="1">
    <source>
        <dbReference type="ARBA" id="ARBA00022490"/>
    </source>
</evidence>
<dbReference type="Proteomes" id="UP000286773">
    <property type="component" value="Unassembled WGS sequence"/>
</dbReference>
<gene>
    <name evidence="8" type="primary">mobA</name>
    <name evidence="10" type="ORF">CBF27_10130</name>
</gene>
<reference evidence="10 11" key="1">
    <citation type="submission" date="2017-05" db="EMBL/GenBank/DDBJ databases">
        <title>Vagococcus spp. assemblies.</title>
        <authorList>
            <person name="Gulvik C.A."/>
        </authorList>
    </citation>
    <scope>NUCLEOTIDE SEQUENCE [LARGE SCALE GENOMIC DNA]</scope>
    <source>
        <strain evidence="10 11">LMG 24798</strain>
    </source>
</reference>
<dbReference type="CDD" id="cd02503">
    <property type="entry name" value="MobA"/>
    <property type="match status" value="1"/>
</dbReference>
<evidence type="ECO:0000256" key="7">
    <source>
        <dbReference type="ARBA" id="ARBA00023150"/>
    </source>
</evidence>
<evidence type="ECO:0000259" key="9">
    <source>
        <dbReference type="Pfam" id="PF12804"/>
    </source>
</evidence>
<keyword evidence="11" id="KW-1185">Reference proteome</keyword>